<sequence length="256" mass="28167">MRTVRKLYAAVYFFVLYLPILLLIVFSFNDSVYIAFPLKSFTLKWYEAAIQNAQLLSAFSNSLIIATVTSVTATSVGLLGAMATTRYHFRGKTLASGALFAPLALPTVVTGVALLSIFMMTGIGLSIGTVILGHVMICTPFAYGVMVSRFDGLSPDYERASMDLGEPPIRTFLRVTLPLAMPGVVSSLLLTFTISFDEFILAFFLSSNSPTLPVFMWSQMRFPDRLPLVLALATVVIVVSSVLIIVSQLLRRRRDR</sequence>
<comment type="caution">
    <text evidence="13">The sequence shown here is derived from an EMBL/GenBank/DDBJ whole genome shotgun (WGS) entry which is preliminary data.</text>
</comment>
<evidence type="ECO:0000256" key="10">
    <source>
        <dbReference type="ARBA" id="ARBA00039580"/>
    </source>
</evidence>
<dbReference type="SUPFAM" id="SSF161098">
    <property type="entry name" value="MetI-like"/>
    <property type="match status" value="1"/>
</dbReference>
<proteinExistence type="inferred from homology"/>
<name>A0A7Y0E365_9PROT</name>
<evidence type="ECO:0000256" key="4">
    <source>
        <dbReference type="ARBA" id="ARBA00022475"/>
    </source>
</evidence>
<comment type="similarity">
    <text evidence="2">Belongs to the binding-protein-dependent transport system permease family. CysTW subfamily.</text>
</comment>
<gene>
    <name evidence="13" type="ORF">HH303_14135</name>
</gene>
<dbReference type="CDD" id="cd06261">
    <property type="entry name" value="TM_PBP2"/>
    <property type="match status" value="1"/>
</dbReference>
<evidence type="ECO:0000256" key="5">
    <source>
        <dbReference type="ARBA" id="ARBA00022519"/>
    </source>
</evidence>
<evidence type="ECO:0000256" key="8">
    <source>
        <dbReference type="ARBA" id="ARBA00023136"/>
    </source>
</evidence>
<dbReference type="PANTHER" id="PTHR43848">
    <property type="entry name" value="PUTRESCINE TRANSPORT SYSTEM PERMEASE PROTEIN POTI"/>
    <property type="match status" value="1"/>
</dbReference>
<protein>
    <recommendedName>
        <fullName evidence="10">Spermidine/putrescine transport system permease protein PotC</fullName>
    </recommendedName>
</protein>
<evidence type="ECO:0000256" key="11">
    <source>
        <dbReference type="RuleBase" id="RU363032"/>
    </source>
</evidence>
<dbReference type="InterPro" id="IPR000515">
    <property type="entry name" value="MetI-like"/>
</dbReference>
<dbReference type="InterPro" id="IPR051789">
    <property type="entry name" value="Bact_Polyamine_Transport"/>
</dbReference>
<dbReference type="GO" id="GO:0005886">
    <property type="term" value="C:plasma membrane"/>
    <property type="evidence" value="ECO:0007669"/>
    <property type="project" value="UniProtKB-SubCell"/>
</dbReference>
<feature type="transmembrane region" description="Helical" evidence="11">
    <location>
        <begin position="226"/>
        <end position="250"/>
    </location>
</feature>
<feature type="transmembrane region" description="Helical" evidence="11">
    <location>
        <begin position="94"/>
        <end position="117"/>
    </location>
</feature>
<keyword evidence="6 11" id="KW-0812">Transmembrane</keyword>
<feature type="transmembrane region" description="Helical" evidence="11">
    <location>
        <begin position="63"/>
        <end position="82"/>
    </location>
</feature>
<feature type="transmembrane region" description="Helical" evidence="11">
    <location>
        <begin position="7"/>
        <end position="28"/>
    </location>
</feature>
<dbReference type="PROSITE" id="PS50928">
    <property type="entry name" value="ABC_TM1"/>
    <property type="match status" value="1"/>
</dbReference>
<keyword evidence="14" id="KW-1185">Reference proteome</keyword>
<dbReference type="Gene3D" id="1.10.3720.10">
    <property type="entry name" value="MetI-like"/>
    <property type="match status" value="1"/>
</dbReference>
<evidence type="ECO:0000259" key="12">
    <source>
        <dbReference type="PROSITE" id="PS50928"/>
    </source>
</evidence>
<evidence type="ECO:0000256" key="7">
    <source>
        <dbReference type="ARBA" id="ARBA00022989"/>
    </source>
</evidence>
<keyword evidence="3 11" id="KW-0813">Transport</keyword>
<dbReference type="Proteomes" id="UP000539372">
    <property type="component" value="Unassembled WGS sequence"/>
</dbReference>
<dbReference type="EMBL" id="JABBNT010000004">
    <property type="protein sequence ID" value="NMM45631.1"/>
    <property type="molecule type" value="Genomic_DNA"/>
</dbReference>
<dbReference type="AlphaFoldDB" id="A0A7Y0E365"/>
<keyword evidence="5" id="KW-0997">Cell inner membrane</keyword>
<feature type="transmembrane region" description="Helical" evidence="11">
    <location>
        <begin position="179"/>
        <end position="206"/>
    </location>
</feature>
<comment type="function">
    <text evidence="9">Required for the activity of the bacterial periplasmic transport system of putrescine and spermidine.</text>
</comment>
<dbReference type="Pfam" id="PF00528">
    <property type="entry name" value="BPD_transp_1"/>
    <property type="match status" value="1"/>
</dbReference>
<evidence type="ECO:0000256" key="9">
    <source>
        <dbReference type="ARBA" id="ARBA00037216"/>
    </source>
</evidence>
<dbReference type="GO" id="GO:0055085">
    <property type="term" value="P:transmembrane transport"/>
    <property type="evidence" value="ECO:0007669"/>
    <property type="project" value="InterPro"/>
</dbReference>
<dbReference type="PANTHER" id="PTHR43848:SF5">
    <property type="entry name" value="SPERMIDINE_PUTRESCINE TRANSPORT SYSTEM PERMEASE PROTEIN POTC"/>
    <property type="match status" value="1"/>
</dbReference>
<feature type="transmembrane region" description="Helical" evidence="11">
    <location>
        <begin position="123"/>
        <end position="145"/>
    </location>
</feature>
<feature type="domain" description="ABC transmembrane type-1" evidence="12">
    <location>
        <begin position="59"/>
        <end position="247"/>
    </location>
</feature>
<accession>A0A7Y0E365</accession>
<evidence type="ECO:0000256" key="2">
    <source>
        <dbReference type="ARBA" id="ARBA00007069"/>
    </source>
</evidence>
<evidence type="ECO:0000256" key="1">
    <source>
        <dbReference type="ARBA" id="ARBA00004429"/>
    </source>
</evidence>
<keyword evidence="4" id="KW-1003">Cell membrane</keyword>
<evidence type="ECO:0000313" key="13">
    <source>
        <dbReference type="EMBL" id="NMM45631.1"/>
    </source>
</evidence>
<dbReference type="InterPro" id="IPR035906">
    <property type="entry name" value="MetI-like_sf"/>
</dbReference>
<evidence type="ECO:0000313" key="14">
    <source>
        <dbReference type="Proteomes" id="UP000539372"/>
    </source>
</evidence>
<keyword evidence="7 11" id="KW-1133">Transmembrane helix</keyword>
<keyword evidence="8 11" id="KW-0472">Membrane</keyword>
<dbReference type="RefSeq" id="WP_169626019.1">
    <property type="nucleotide sequence ID" value="NZ_JABBNT010000004.1"/>
</dbReference>
<reference evidence="13 14" key="1">
    <citation type="submission" date="2020-04" db="EMBL/GenBank/DDBJ databases">
        <title>Rhodospirillaceae bacterium KN72 isolated from deep sea.</title>
        <authorList>
            <person name="Zhang D.-C."/>
        </authorList>
    </citation>
    <scope>NUCLEOTIDE SEQUENCE [LARGE SCALE GENOMIC DNA]</scope>
    <source>
        <strain evidence="13 14">KN72</strain>
    </source>
</reference>
<evidence type="ECO:0000256" key="6">
    <source>
        <dbReference type="ARBA" id="ARBA00022692"/>
    </source>
</evidence>
<evidence type="ECO:0000256" key="3">
    <source>
        <dbReference type="ARBA" id="ARBA00022448"/>
    </source>
</evidence>
<comment type="subcellular location">
    <subcellularLocation>
        <location evidence="1">Cell inner membrane</location>
        <topology evidence="1">Multi-pass membrane protein</topology>
    </subcellularLocation>
    <subcellularLocation>
        <location evidence="11">Cell membrane</location>
        <topology evidence="11">Multi-pass membrane protein</topology>
    </subcellularLocation>
</comment>
<organism evidence="13 14">
    <name type="scientific">Pacificispira spongiicola</name>
    <dbReference type="NCBI Taxonomy" id="2729598"/>
    <lineage>
        <taxon>Bacteria</taxon>
        <taxon>Pseudomonadati</taxon>
        <taxon>Pseudomonadota</taxon>
        <taxon>Alphaproteobacteria</taxon>
        <taxon>Rhodospirillales</taxon>
        <taxon>Rhodospirillaceae</taxon>
        <taxon>Pacificispira</taxon>
    </lineage>
</organism>